<accession>A0ABQ2K4J3</accession>
<evidence type="ECO:0000313" key="5">
    <source>
        <dbReference type="Proteomes" id="UP000600080"/>
    </source>
</evidence>
<dbReference type="PANTHER" id="PTHR41251:SF1">
    <property type="entry name" value="NON-HOMOLOGOUS END JOINING PROTEIN KU"/>
    <property type="match status" value="1"/>
</dbReference>
<evidence type="ECO:0000259" key="3">
    <source>
        <dbReference type="Pfam" id="PF02735"/>
    </source>
</evidence>
<dbReference type="InterPro" id="IPR006164">
    <property type="entry name" value="DNA_bd_Ku70/Ku80"/>
</dbReference>
<protein>
    <recommendedName>
        <fullName evidence="3">Ku domain-containing protein</fullName>
    </recommendedName>
</protein>
<organism evidence="4 5">
    <name type="scientific">Streptomyces kronopolitis</name>
    <dbReference type="NCBI Taxonomy" id="1612435"/>
    <lineage>
        <taxon>Bacteria</taxon>
        <taxon>Bacillati</taxon>
        <taxon>Actinomycetota</taxon>
        <taxon>Actinomycetes</taxon>
        <taxon>Kitasatosporales</taxon>
        <taxon>Streptomycetaceae</taxon>
        <taxon>Streptomyces</taxon>
    </lineage>
</organism>
<sequence>MRSILRVGRPSDGCGVAAFESDRAYRRSMRSLWQGTVAFGPVALPVDLFAAAEDHGPGLHLVHSRDGGRIRHRRVCELDGMEVGPEETAHAWEAPDGRTVVLREEGLAALPLPTKRGIDVTGLWAKPL</sequence>
<evidence type="ECO:0000256" key="1">
    <source>
        <dbReference type="ARBA" id="ARBA00023125"/>
    </source>
</evidence>
<dbReference type="EMBL" id="BMND01000059">
    <property type="protein sequence ID" value="GGN64129.1"/>
    <property type="molecule type" value="Genomic_DNA"/>
</dbReference>
<dbReference type="InterPro" id="IPR016194">
    <property type="entry name" value="SPOC-like_C_dom_sf"/>
</dbReference>
<keyword evidence="1" id="KW-0238">DNA-binding</keyword>
<dbReference type="SUPFAM" id="SSF100939">
    <property type="entry name" value="SPOC domain-like"/>
    <property type="match status" value="1"/>
</dbReference>
<name>A0ABQ2K4J3_9ACTN</name>
<dbReference type="Pfam" id="PF02735">
    <property type="entry name" value="Ku"/>
    <property type="match status" value="1"/>
</dbReference>
<feature type="domain" description="Ku" evidence="3">
    <location>
        <begin position="39"/>
        <end position="122"/>
    </location>
</feature>
<proteinExistence type="predicted"/>
<evidence type="ECO:0000313" key="4">
    <source>
        <dbReference type="EMBL" id="GGN64129.1"/>
    </source>
</evidence>
<dbReference type="Proteomes" id="UP000600080">
    <property type="component" value="Unassembled WGS sequence"/>
</dbReference>
<dbReference type="PANTHER" id="PTHR41251">
    <property type="entry name" value="NON-HOMOLOGOUS END JOINING PROTEIN KU"/>
    <property type="match status" value="1"/>
</dbReference>
<dbReference type="InterPro" id="IPR009187">
    <property type="entry name" value="Prok_Ku"/>
</dbReference>
<keyword evidence="5" id="KW-1185">Reference proteome</keyword>
<evidence type="ECO:0000256" key="2">
    <source>
        <dbReference type="ARBA" id="ARBA00023172"/>
    </source>
</evidence>
<comment type="caution">
    <text evidence="4">The sequence shown here is derived from an EMBL/GenBank/DDBJ whole genome shotgun (WGS) entry which is preliminary data.</text>
</comment>
<gene>
    <name evidence="4" type="ORF">GCM10012285_65910</name>
</gene>
<keyword evidence="2" id="KW-0233">DNA recombination</keyword>
<reference evidence="5" key="1">
    <citation type="journal article" date="2019" name="Int. J. Syst. Evol. Microbiol.">
        <title>The Global Catalogue of Microorganisms (GCM) 10K type strain sequencing project: providing services to taxonomists for standard genome sequencing and annotation.</title>
        <authorList>
            <consortium name="The Broad Institute Genomics Platform"/>
            <consortium name="The Broad Institute Genome Sequencing Center for Infectious Disease"/>
            <person name="Wu L."/>
            <person name="Ma J."/>
        </authorList>
    </citation>
    <scope>NUCLEOTIDE SEQUENCE [LARGE SCALE GENOMIC DNA]</scope>
    <source>
        <strain evidence="5">CGMCC 4.7323</strain>
    </source>
</reference>